<comment type="similarity">
    <text evidence="2 9">Belongs to the cytochrome P450 family.</text>
</comment>
<dbReference type="PRINTS" id="PR01239">
    <property type="entry name" value="EP450IICYP52"/>
</dbReference>
<feature type="binding site" description="axial binding residue" evidence="8">
    <location>
        <position position="473"/>
    </location>
    <ligand>
        <name>heme</name>
        <dbReference type="ChEBI" id="CHEBI:30413"/>
    </ligand>
    <ligandPart>
        <name>Fe</name>
        <dbReference type="ChEBI" id="CHEBI:18248"/>
    </ligandPart>
</feature>
<evidence type="ECO:0000256" key="9">
    <source>
        <dbReference type="RuleBase" id="RU000461"/>
    </source>
</evidence>
<keyword evidence="7 9" id="KW-0503">Monooxygenase</keyword>
<gene>
    <name evidence="10" type="ORF">CC80DRAFT_67412</name>
</gene>
<dbReference type="OrthoDB" id="1470350at2759"/>
<dbReference type="PROSITE" id="PS00086">
    <property type="entry name" value="CYTOCHROME_P450"/>
    <property type="match status" value="1"/>
</dbReference>
<name>A0A6A5TW36_9PLEO</name>
<protein>
    <submittedName>
        <fullName evidence="10">Cytochrome P450 52A12</fullName>
    </submittedName>
</protein>
<comment type="cofactor">
    <cofactor evidence="1 8">
        <name>heme</name>
        <dbReference type="ChEBI" id="CHEBI:30413"/>
    </cofactor>
</comment>
<dbReference type="Proteomes" id="UP000800035">
    <property type="component" value="Unassembled WGS sequence"/>
</dbReference>
<keyword evidence="6 8" id="KW-0408">Iron</keyword>
<proteinExistence type="inferred from homology"/>
<dbReference type="EMBL" id="ML976991">
    <property type="protein sequence ID" value="KAF1956855.1"/>
    <property type="molecule type" value="Genomic_DNA"/>
</dbReference>
<keyword evidence="4 8" id="KW-0479">Metal-binding</keyword>
<evidence type="ECO:0000256" key="4">
    <source>
        <dbReference type="ARBA" id="ARBA00022723"/>
    </source>
</evidence>
<keyword evidence="11" id="KW-1185">Reference proteome</keyword>
<dbReference type="InterPro" id="IPR001128">
    <property type="entry name" value="Cyt_P450"/>
</dbReference>
<evidence type="ECO:0000313" key="10">
    <source>
        <dbReference type="EMBL" id="KAF1956855.1"/>
    </source>
</evidence>
<organism evidence="10 11">
    <name type="scientific">Byssothecium circinans</name>
    <dbReference type="NCBI Taxonomy" id="147558"/>
    <lineage>
        <taxon>Eukaryota</taxon>
        <taxon>Fungi</taxon>
        <taxon>Dikarya</taxon>
        <taxon>Ascomycota</taxon>
        <taxon>Pezizomycotina</taxon>
        <taxon>Dothideomycetes</taxon>
        <taxon>Pleosporomycetidae</taxon>
        <taxon>Pleosporales</taxon>
        <taxon>Massarineae</taxon>
        <taxon>Massarinaceae</taxon>
        <taxon>Byssothecium</taxon>
    </lineage>
</organism>
<dbReference type="PANTHER" id="PTHR24287">
    <property type="entry name" value="P450, PUTATIVE (EUROFUNG)-RELATED"/>
    <property type="match status" value="1"/>
</dbReference>
<dbReference type="PRINTS" id="PR00464">
    <property type="entry name" value="EP450II"/>
</dbReference>
<dbReference type="AlphaFoldDB" id="A0A6A5TW36"/>
<evidence type="ECO:0000256" key="7">
    <source>
        <dbReference type="ARBA" id="ARBA00023033"/>
    </source>
</evidence>
<evidence type="ECO:0000256" key="2">
    <source>
        <dbReference type="ARBA" id="ARBA00010617"/>
    </source>
</evidence>
<evidence type="ECO:0000256" key="5">
    <source>
        <dbReference type="ARBA" id="ARBA00023002"/>
    </source>
</evidence>
<dbReference type="CDD" id="cd11063">
    <property type="entry name" value="CYP52"/>
    <property type="match status" value="1"/>
</dbReference>
<dbReference type="Pfam" id="PF00067">
    <property type="entry name" value="p450"/>
    <property type="match status" value="1"/>
</dbReference>
<dbReference type="InterPro" id="IPR002974">
    <property type="entry name" value="Cyt_P450_E_CYP52_ascomycetes"/>
</dbReference>
<reference evidence="10" key="1">
    <citation type="journal article" date="2020" name="Stud. Mycol.">
        <title>101 Dothideomycetes genomes: a test case for predicting lifestyles and emergence of pathogens.</title>
        <authorList>
            <person name="Haridas S."/>
            <person name="Albert R."/>
            <person name="Binder M."/>
            <person name="Bloem J."/>
            <person name="Labutti K."/>
            <person name="Salamov A."/>
            <person name="Andreopoulos B."/>
            <person name="Baker S."/>
            <person name="Barry K."/>
            <person name="Bills G."/>
            <person name="Bluhm B."/>
            <person name="Cannon C."/>
            <person name="Castanera R."/>
            <person name="Culley D."/>
            <person name="Daum C."/>
            <person name="Ezra D."/>
            <person name="Gonzalez J."/>
            <person name="Henrissat B."/>
            <person name="Kuo A."/>
            <person name="Liang C."/>
            <person name="Lipzen A."/>
            <person name="Lutzoni F."/>
            <person name="Magnuson J."/>
            <person name="Mondo S."/>
            <person name="Nolan M."/>
            <person name="Ohm R."/>
            <person name="Pangilinan J."/>
            <person name="Park H.-J."/>
            <person name="Ramirez L."/>
            <person name="Alfaro M."/>
            <person name="Sun H."/>
            <person name="Tritt A."/>
            <person name="Yoshinaga Y."/>
            <person name="Zwiers L.-H."/>
            <person name="Turgeon B."/>
            <person name="Goodwin S."/>
            <person name="Spatafora J."/>
            <person name="Crous P."/>
            <person name="Grigoriev I."/>
        </authorList>
    </citation>
    <scope>NUCLEOTIDE SEQUENCE</scope>
    <source>
        <strain evidence="10">CBS 675.92</strain>
    </source>
</reference>
<accession>A0A6A5TW36</accession>
<evidence type="ECO:0000256" key="6">
    <source>
        <dbReference type="ARBA" id="ARBA00023004"/>
    </source>
</evidence>
<dbReference type="InterPro" id="IPR002402">
    <property type="entry name" value="Cyt_P450_E_grp-II"/>
</dbReference>
<dbReference type="SUPFAM" id="SSF48264">
    <property type="entry name" value="Cytochrome P450"/>
    <property type="match status" value="1"/>
</dbReference>
<evidence type="ECO:0000313" key="11">
    <source>
        <dbReference type="Proteomes" id="UP000800035"/>
    </source>
</evidence>
<dbReference type="GO" id="GO:0020037">
    <property type="term" value="F:heme binding"/>
    <property type="evidence" value="ECO:0007669"/>
    <property type="project" value="InterPro"/>
</dbReference>
<keyword evidence="3 8" id="KW-0349">Heme</keyword>
<evidence type="ECO:0000256" key="8">
    <source>
        <dbReference type="PIRSR" id="PIRSR602402-1"/>
    </source>
</evidence>
<sequence length="538" mass="60992">MHTSILLALWGGATFVIYRVVAYVLEELRHHRNAKRLGCEPPYAMPSPDGLGIKLVYDTLKSVREHRTPHFLKERLDKTWEREGRMITTFSQSVFGMSTFLTVDPKNIQAVLATKFKDFGLGDLRNKSFSVLLGNGIFSSDGEQWSHARALLRPQFARDQVSDLDLEERHVQHMMRHFPVAPGGWTETTDILPLFFRLTFDSATEFLFGESIDSQLASLPNYIPSRNGPTVSAQDFATAFEIAQRDVGNSGLLGNLYWLTHTKEFKANVQKCHSFIDHYVQLALNKEKSTAGMTSAGKQKFVFLEALAESTRDPIELRNHLLSILLAGRDTTASLLSWVFQAFCEHPAVYTTLRALILETFGTYDHPRSITFESLKACNYLQWTLNEALRLYPVVPFDGRRALRDTCLPVGGGPDGTKPVYVRKGAAVDYAVYMMQRRKDFWGEDAEVFRPERWEGRRSGWEYLPFNGGPRICIGQQFALTEAGYVIVRLLQRFEKCEGVGNSWEPVEKGGFGYARWKMTLTGSPADGVKVRFKEAKE</sequence>
<keyword evidence="5 9" id="KW-0560">Oxidoreductase</keyword>
<dbReference type="GO" id="GO:0016712">
    <property type="term" value="F:oxidoreductase activity, acting on paired donors, with incorporation or reduction of molecular oxygen, reduced flavin or flavoprotein as one donor, and incorporation of one atom of oxygen"/>
    <property type="evidence" value="ECO:0007669"/>
    <property type="project" value="InterPro"/>
</dbReference>
<dbReference type="GO" id="GO:0005506">
    <property type="term" value="F:iron ion binding"/>
    <property type="evidence" value="ECO:0007669"/>
    <property type="project" value="InterPro"/>
</dbReference>
<dbReference type="PRINTS" id="PR00385">
    <property type="entry name" value="P450"/>
</dbReference>
<dbReference type="PANTHER" id="PTHR24287:SF1">
    <property type="entry name" value="P450, PUTATIVE (EUROFUNG)-RELATED"/>
    <property type="match status" value="1"/>
</dbReference>
<dbReference type="InterPro" id="IPR017972">
    <property type="entry name" value="Cyt_P450_CS"/>
</dbReference>
<dbReference type="InterPro" id="IPR036396">
    <property type="entry name" value="Cyt_P450_sf"/>
</dbReference>
<dbReference type="InterPro" id="IPR047146">
    <property type="entry name" value="Cyt_P450_E_CYP52_fungi"/>
</dbReference>
<dbReference type="Gene3D" id="1.10.630.10">
    <property type="entry name" value="Cytochrome P450"/>
    <property type="match status" value="1"/>
</dbReference>
<evidence type="ECO:0000256" key="1">
    <source>
        <dbReference type="ARBA" id="ARBA00001971"/>
    </source>
</evidence>
<evidence type="ECO:0000256" key="3">
    <source>
        <dbReference type="ARBA" id="ARBA00022617"/>
    </source>
</evidence>